<keyword evidence="5" id="KW-1185">Reference proteome</keyword>
<proteinExistence type="predicted"/>
<accession>A0ABP8NTJ2</accession>
<evidence type="ECO:0000313" key="5">
    <source>
        <dbReference type="Proteomes" id="UP001500840"/>
    </source>
</evidence>
<dbReference type="Pfam" id="PF07635">
    <property type="entry name" value="PSCyt1"/>
    <property type="match status" value="1"/>
</dbReference>
<feature type="domain" description="DUF1549" evidence="1">
    <location>
        <begin position="111"/>
        <end position="316"/>
    </location>
</feature>
<feature type="domain" description="Cytochrome C Planctomycete-type" evidence="3">
    <location>
        <begin position="6"/>
        <end position="61"/>
    </location>
</feature>
<dbReference type="Proteomes" id="UP001500840">
    <property type="component" value="Unassembled WGS sequence"/>
</dbReference>
<dbReference type="InterPro" id="IPR022655">
    <property type="entry name" value="DUF1553"/>
</dbReference>
<name>A0ABP8NTJ2_9BACT</name>
<feature type="domain" description="DUF1553" evidence="2">
    <location>
        <begin position="659"/>
        <end position="920"/>
    </location>
</feature>
<evidence type="ECO:0000259" key="2">
    <source>
        <dbReference type="Pfam" id="PF07587"/>
    </source>
</evidence>
<sequence>MLASQCFACHGPDEEHREADLRLDVDEAAIEHGVIEPGDPDASELVRRLFSSDEDEVMPPPHAGTLKPEQKQLLRDWVQSGAKYDKHWAFTPPTRPAVPTVTESDWARNAIDAFVLDRLTREGLSPSPEADRMTLVRRLYIDLIGLPPTPEQADAFVSSTDPHAYEALVDELLQSPRYGEHWALPWLDLARYADTNGYEKDRERSIWPYRDWVIRALNEDMPYDEFSIKQLAGDLLPGKSPDDLIATGFHRNTMLNEEGGIDPLEYRYLAMVDRVATTGIVWLGLTTGCAQCHTHKFDPITHTDYFRLMALLNNADEPDFAIPDPTVAQQRRETLDQIERLKSQLADAFPVGEDESATFESEFAKWIRSQETVATPWQIITPTEMKSNLPRLEPLDDGSVFASGDTTKRDQYELTFTIQQSDLPITAIRLEALPDDRLPERGPGLAFYEGRKGDFFLSELNATLGDAPLSFGEVSHNYHTTNDGNPKVRPDNVFDGDGSTGWQPGNHKGERLHLVMNLQQPIETTGDLRVKLLFERHYVASLGRFRFAITQKPGAVASQLSEAAEMILASSEDDKEQSEMLRREFLRTTPLLAEARKPIDALRAKLPEPTTTLVMQERPADHPRPTFRHHRGEYLSPKEQVSPGMLSVFVEDEDRSPENRLEMARWLVSDANPLIARVTVNRAWRSLFGAGLVRSSDDFGVQSEPPTHPELLDWLSVELVENGWSIKQLHKLIVMSETYRQDSKGTAELVRMDPDNRLLARGARYRVNGETVRDIMLRGSGLLSEKMYGPGVFPPQPPSVTELAYGNFKWNTANDADRYRRSIYTFKKRTAAFAAYTVFDAPTGEECIPQRNRSNTPLQALTVLNDEMYFEMARALAKQALAKQADEDANDSPAEIATSMFRRILTRPPTADELELLTAYFDTQKQRLVSGDLAVAEIGDDKNATADFAAWSMVARVIMNLDEAVTRP</sequence>
<evidence type="ECO:0000259" key="3">
    <source>
        <dbReference type="Pfam" id="PF07635"/>
    </source>
</evidence>
<protein>
    <submittedName>
        <fullName evidence="4">PSD1 and planctomycete cytochrome C domain-containing protein</fullName>
    </submittedName>
</protein>
<organism evidence="4 5">
    <name type="scientific">Novipirellula rosea</name>
    <dbReference type="NCBI Taxonomy" id="1031540"/>
    <lineage>
        <taxon>Bacteria</taxon>
        <taxon>Pseudomonadati</taxon>
        <taxon>Planctomycetota</taxon>
        <taxon>Planctomycetia</taxon>
        <taxon>Pirellulales</taxon>
        <taxon>Pirellulaceae</taxon>
        <taxon>Novipirellula</taxon>
    </lineage>
</organism>
<evidence type="ECO:0000259" key="1">
    <source>
        <dbReference type="Pfam" id="PF07583"/>
    </source>
</evidence>
<dbReference type="PANTHER" id="PTHR35889:SF3">
    <property type="entry name" value="F-BOX DOMAIN-CONTAINING PROTEIN"/>
    <property type="match status" value="1"/>
</dbReference>
<dbReference type="EMBL" id="BAABGA010000120">
    <property type="protein sequence ID" value="GAA4471191.1"/>
    <property type="molecule type" value="Genomic_DNA"/>
</dbReference>
<dbReference type="InterPro" id="IPR011444">
    <property type="entry name" value="DUF1549"/>
</dbReference>
<dbReference type="PANTHER" id="PTHR35889">
    <property type="entry name" value="CYCLOINULO-OLIGOSACCHARIDE FRUCTANOTRANSFERASE-RELATED"/>
    <property type="match status" value="1"/>
</dbReference>
<reference evidence="5" key="1">
    <citation type="journal article" date="2019" name="Int. J. Syst. Evol. Microbiol.">
        <title>The Global Catalogue of Microorganisms (GCM) 10K type strain sequencing project: providing services to taxonomists for standard genome sequencing and annotation.</title>
        <authorList>
            <consortium name="The Broad Institute Genomics Platform"/>
            <consortium name="The Broad Institute Genome Sequencing Center for Infectious Disease"/>
            <person name="Wu L."/>
            <person name="Ma J."/>
        </authorList>
    </citation>
    <scope>NUCLEOTIDE SEQUENCE [LARGE SCALE GENOMIC DNA]</scope>
    <source>
        <strain evidence="5">JCM 17759</strain>
    </source>
</reference>
<comment type="caution">
    <text evidence="4">The sequence shown here is derived from an EMBL/GenBank/DDBJ whole genome shotgun (WGS) entry which is preliminary data.</text>
</comment>
<evidence type="ECO:0000313" key="4">
    <source>
        <dbReference type="EMBL" id="GAA4471191.1"/>
    </source>
</evidence>
<dbReference type="Pfam" id="PF07587">
    <property type="entry name" value="PSD1"/>
    <property type="match status" value="1"/>
</dbReference>
<gene>
    <name evidence="4" type="ORF">GCM10023156_65410</name>
</gene>
<dbReference type="Pfam" id="PF07583">
    <property type="entry name" value="PSCyt2"/>
    <property type="match status" value="1"/>
</dbReference>
<dbReference type="InterPro" id="IPR011429">
    <property type="entry name" value="Cyt_c_Planctomycete-type"/>
</dbReference>